<reference evidence="1 2" key="1">
    <citation type="submission" date="2021-01" db="EMBL/GenBank/DDBJ databases">
        <title>Sequencing the genomes of 1000 actinobacteria strains.</title>
        <authorList>
            <person name="Klenk H.-P."/>
        </authorList>
    </citation>
    <scope>NUCLEOTIDE SEQUENCE [LARGE SCALE GENOMIC DNA]</scope>
    <source>
        <strain evidence="1 2">DSM 18239</strain>
    </source>
</reference>
<evidence type="ECO:0000313" key="1">
    <source>
        <dbReference type="EMBL" id="MBM7507816.1"/>
    </source>
</evidence>
<proteinExistence type="predicted"/>
<keyword evidence="2" id="KW-1185">Reference proteome</keyword>
<sequence>MRSRDDTVDHGAAVRRALARRVCGVGGRLSREPLDLADALALVEEEHDQRVAARLRRFADEADGTLAWTRDADGGWWMGELEGGWRYDVDPEAHRLDLAHVRPCAWREVADVDVPPAVRTSFARGGRNLQRIHDR</sequence>
<evidence type="ECO:0000313" key="2">
    <source>
        <dbReference type="Proteomes" id="UP000732378"/>
    </source>
</evidence>
<dbReference type="RefSeq" id="WP_193669992.1">
    <property type="nucleotide sequence ID" value="NZ_JACDTV010000011.1"/>
</dbReference>
<name>A0ABS2M9F7_9ACTN</name>
<protein>
    <recommendedName>
        <fullName evidence="3">GAF domain-containing protein</fullName>
    </recommendedName>
</protein>
<evidence type="ECO:0008006" key="3">
    <source>
        <dbReference type="Google" id="ProtNLM"/>
    </source>
</evidence>
<gene>
    <name evidence="1" type="ORF">JOE61_001630</name>
</gene>
<dbReference type="Proteomes" id="UP000732378">
    <property type="component" value="Unassembled WGS sequence"/>
</dbReference>
<dbReference type="EMBL" id="JAFBBZ010000001">
    <property type="protein sequence ID" value="MBM7507816.1"/>
    <property type="molecule type" value="Genomic_DNA"/>
</dbReference>
<organism evidence="1 2">
    <name type="scientific">Nocardioides salarius</name>
    <dbReference type="NCBI Taxonomy" id="374513"/>
    <lineage>
        <taxon>Bacteria</taxon>
        <taxon>Bacillati</taxon>
        <taxon>Actinomycetota</taxon>
        <taxon>Actinomycetes</taxon>
        <taxon>Propionibacteriales</taxon>
        <taxon>Nocardioidaceae</taxon>
        <taxon>Nocardioides</taxon>
    </lineage>
</organism>
<comment type="caution">
    <text evidence="1">The sequence shown here is derived from an EMBL/GenBank/DDBJ whole genome shotgun (WGS) entry which is preliminary data.</text>
</comment>
<accession>A0ABS2M9F7</accession>